<evidence type="ECO:0000256" key="1">
    <source>
        <dbReference type="SAM" id="Phobius"/>
    </source>
</evidence>
<dbReference type="Pfam" id="PF07963">
    <property type="entry name" value="N_methyl"/>
    <property type="match status" value="1"/>
</dbReference>
<dbReference type="NCBIfam" id="TIGR02532">
    <property type="entry name" value="IV_pilin_GFxxxE"/>
    <property type="match status" value="1"/>
</dbReference>
<gene>
    <name evidence="2" type="ORF">Bccel_1969</name>
</gene>
<dbReference type="Proteomes" id="UP000036923">
    <property type="component" value="Unassembled WGS sequence"/>
</dbReference>
<feature type="transmembrane region" description="Helical" evidence="1">
    <location>
        <begin position="21"/>
        <end position="43"/>
    </location>
</feature>
<keyword evidence="1" id="KW-1133">Transmembrane helix</keyword>
<organism evidence="2 3">
    <name type="scientific">Pseudobacteroides cellulosolvens ATCC 35603 = DSM 2933</name>
    <dbReference type="NCBI Taxonomy" id="398512"/>
    <lineage>
        <taxon>Bacteria</taxon>
        <taxon>Bacillati</taxon>
        <taxon>Bacillota</taxon>
        <taxon>Clostridia</taxon>
        <taxon>Eubacteriales</taxon>
        <taxon>Oscillospiraceae</taxon>
        <taxon>Pseudobacteroides</taxon>
    </lineage>
</organism>
<dbReference type="RefSeq" id="WP_036938229.1">
    <property type="nucleotide sequence ID" value="NZ_JQKC01000006.1"/>
</dbReference>
<keyword evidence="1" id="KW-0472">Membrane</keyword>
<accession>A0A0L6JLS3</accession>
<dbReference type="InterPro" id="IPR012902">
    <property type="entry name" value="N_methyl_site"/>
</dbReference>
<evidence type="ECO:0000313" key="2">
    <source>
        <dbReference type="EMBL" id="KNY26704.1"/>
    </source>
</evidence>
<evidence type="ECO:0008006" key="4">
    <source>
        <dbReference type="Google" id="ProtNLM"/>
    </source>
</evidence>
<protein>
    <recommendedName>
        <fullName evidence="4">Prepilin-type N-terminal cleavage/methylation domain-containing protein</fullName>
    </recommendedName>
</protein>
<dbReference type="EMBL" id="LGTC01000001">
    <property type="protein sequence ID" value="KNY26704.1"/>
    <property type="molecule type" value="Genomic_DNA"/>
</dbReference>
<comment type="caution">
    <text evidence="2">The sequence shown here is derived from an EMBL/GenBank/DDBJ whole genome shotgun (WGS) entry which is preliminary data.</text>
</comment>
<name>A0A0L6JLS3_9FIRM</name>
<dbReference type="eggNOG" id="ENOG50303T5">
    <property type="taxonomic scope" value="Bacteria"/>
</dbReference>
<keyword evidence="1" id="KW-0812">Transmembrane</keyword>
<evidence type="ECO:0000313" key="3">
    <source>
        <dbReference type="Proteomes" id="UP000036923"/>
    </source>
</evidence>
<proteinExistence type="predicted"/>
<dbReference type="STRING" id="398512.Bccel_1969"/>
<keyword evidence="3" id="KW-1185">Reference proteome</keyword>
<sequence length="275" mass="30854">MKIPFKRLFSLSHGRSKGVTLPEVLVAVSIFSVIVVPFLGTFLSASNNNVVSKDILYSSIISQKAMDDIKARPLLLTDKAGKPAELYESEGLYKVYYKIDGIKTDELPEGTNEFDFDLYSKNICQEFVVEGSTVKLNGFSYSLVNGGVPEKYQLYISKSSDGYNYIFKKGGIFQNDGLITPDTEINEKISFIGGGTDKFELHVTVDDTVDKNVNFYIVDDDNSRLILVNDGNKSFNRYMYAVSDQVNYSDSLYKIEVTVYKGPDVINRLISYVNK</sequence>
<dbReference type="AlphaFoldDB" id="A0A0L6JLS3"/>
<reference evidence="3" key="1">
    <citation type="submission" date="2015-07" db="EMBL/GenBank/DDBJ databases">
        <title>Near-Complete Genome Sequence of the Cellulolytic Bacterium Bacteroides (Pseudobacteroides) cellulosolvens ATCC 35603.</title>
        <authorList>
            <person name="Dassa B."/>
            <person name="Utturkar S.M."/>
            <person name="Klingeman D.M."/>
            <person name="Hurt R.A."/>
            <person name="Keller M."/>
            <person name="Xu J."/>
            <person name="Reddy Y.H.K."/>
            <person name="Borovok I."/>
            <person name="Grinberg I.R."/>
            <person name="Lamed R."/>
            <person name="Zhivin O."/>
            <person name="Bayer E.A."/>
            <person name="Brown S.D."/>
        </authorList>
    </citation>
    <scope>NUCLEOTIDE SEQUENCE [LARGE SCALE GENOMIC DNA]</scope>
    <source>
        <strain evidence="3">DSM 2933</strain>
    </source>
</reference>